<dbReference type="EMBL" id="MFSU01000022">
    <property type="protein sequence ID" value="OGI48692.1"/>
    <property type="molecule type" value="Genomic_DNA"/>
</dbReference>
<dbReference type="Pfam" id="PF09903">
    <property type="entry name" value="DUF2130"/>
    <property type="match status" value="1"/>
</dbReference>
<name>A0A1F6TUF0_9PROT</name>
<evidence type="ECO:0000313" key="3">
    <source>
        <dbReference type="Proteomes" id="UP000178885"/>
    </source>
</evidence>
<dbReference type="Proteomes" id="UP000178885">
    <property type="component" value="Unassembled WGS sequence"/>
</dbReference>
<accession>A0A1F6TUF0</accession>
<feature type="compositionally biased region" description="Basic and acidic residues" evidence="1">
    <location>
        <begin position="19"/>
        <end position="36"/>
    </location>
</feature>
<proteinExistence type="predicted"/>
<dbReference type="InterPro" id="IPR019219">
    <property type="entry name" value="DUF2130"/>
</dbReference>
<sequence>MQKLKKQAETAKAVAVAAKRKEQETRAKTKQKIDAAKKEAALAEHRKTAIRDKRMMARIKKLEEEKKMLQKHTSPQEIGLADESVLVRKLRKEFPDDQIEHAGKGGDVLHYVMLDKEKAGCIVYECKRTDRIASDHVDQTALAKKTRHADYGILVTTGTRKRFSGLDQDAGIFIVAQSGVLTLARICRDSLVAMAKQRLDAAAKAAAAKRLMDYVTSSVCKTPLEEAISHTERAQKNLVKEMNQHRRDWEERHEVYQTIHYDVSHVQRNLARVLGDKDPLKLEKPKFEPLALPLKSDRP</sequence>
<evidence type="ECO:0008006" key="4">
    <source>
        <dbReference type="Google" id="ProtNLM"/>
    </source>
</evidence>
<dbReference type="AlphaFoldDB" id="A0A1F6TUF0"/>
<reference evidence="2 3" key="1">
    <citation type="journal article" date="2016" name="Nat. Commun.">
        <title>Thousands of microbial genomes shed light on interconnected biogeochemical processes in an aquifer system.</title>
        <authorList>
            <person name="Anantharaman K."/>
            <person name="Brown C.T."/>
            <person name="Hug L.A."/>
            <person name="Sharon I."/>
            <person name="Castelle C.J."/>
            <person name="Probst A.J."/>
            <person name="Thomas B.C."/>
            <person name="Singh A."/>
            <person name="Wilkins M.J."/>
            <person name="Karaoz U."/>
            <person name="Brodie E.L."/>
            <person name="Williams K.H."/>
            <person name="Hubbard S.S."/>
            <person name="Banfield J.F."/>
        </authorList>
    </citation>
    <scope>NUCLEOTIDE SEQUENCE [LARGE SCALE GENOMIC DNA]</scope>
</reference>
<organism evidence="2 3">
    <name type="scientific">Candidatus Muproteobacteria bacterium RBG_16_65_34</name>
    <dbReference type="NCBI Taxonomy" id="1817760"/>
    <lineage>
        <taxon>Bacteria</taxon>
        <taxon>Pseudomonadati</taxon>
        <taxon>Pseudomonadota</taxon>
        <taxon>Candidatus Muproteobacteria</taxon>
    </lineage>
</organism>
<evidence type="ECO:0000256" key="1">
    <source>
        <dbReference type="SAM" id="MobiDB-lite"/>
    </source>
</evidence>
<feature type="region of interest" description="Disordered" evidence="1">
    <location>
        <begin position="1"/>
        <end position="36"/>
    </location>
</feature>
<dbReference type="STRING" id="1817760.A2151_07340"/>
<comment type="caution">
    <text evidence="2">The sequence shown here is derived from an EMBL/GenBank/DDBJ whole genome shotgun (WGS) entry which is preliminary data.</text>
</comment>
<evidence type="ECO:0000313" key="2">
    <source>
        <dbReference type="EMBL" id="OGI48692.1"/>
    </source>
</evidence>
<gene>
    <name evidence="2" type="ORF">A2151_07340</name>
</gene>
<protein>
    <recommendedName>
        <fullName evidence="4">Restriction endonuclease type IV Mrr domain-containing protein</fullName>
    </recommendedName>
</protein>